<dbReference type="PATRIC" id="fig|1217662.4.peg.555"/>
<feature type="domain" description="Immunity protein Imm33" evidence="1">
    <location>
        <begin position="21"/>
        <end position="106"/>
    </location>
</feature>
<comment type="caution">
    <text evidence="2">The sequence shown here is derived from an EMBL/GenBank/DDBJ whole genome shotgun (WGS) entry which is preliminary data.</text>
</comment>
<evidence type="ECO:0000259" key="1">
    <source>
        <dbReference type="Pfam" id="PF09951"/>
    </source>
</evidence>
<proteinExistence type="predicted"/>
<dbReference type="HOGENOM" id="CLU_151933_0_0_6"/>
<dbReference type="EMBL" id="APPZ01000004">
    <property type="protein sequence ID" value="ENV73641.1"/>
    <property type="molecule type" value="Genomic_DNA"/>
</dbReference>
<accession>N9BKH0</accession>
<dbReference type="PANTHER" id="PTHR38743">
    <property type="entry name" value="SIMILAR TO GLYOXYLASE I FAMILY PROTEIN"/>
    <property type="match status" value="1"/>
</dbReference>
<organism evidence="2 3">
    <name type="scientific">Acinetobacter johnsonii ANC 3681</name>
    <dbReference type="NCBI Taxonomy" id="1217662"/>
    <lineage>
        <taxon>Bacteria</taxon>
        <taxon>Pseudomonadati</taxon>
        <taxon>Pseudomonadota</taxon>
        <taxon>Gammaproteobacteria</taxon>
        <taxon>Moraxellales</taxon>
        <taxon>Moraxellaceae</taxon>
        <taxon>Acinetobacter</taxon>
    </lineage>
</organism>
<evidence type="ECO:0000313" key="3">
    <source>
        <dbReference type="Proteomes" id="UP000018444"/>
    </source>
</evidence>
<dbReference type="PANTHER" id="PTHR38743:SF2">
    <property type="entry name" value="DUF2185 DOMAIN-CONTAINING PROTEIN"/>
    <property type="match status" value="1"/>
</dbReference>
<dbReference type="Pfam" id="PF09951">
    <property type="entry name" value="Imm33"/>
    <property type="match status" value="1"/>
</dbReference>
<protein>
    <recommendedName>
        <fullName evidence="1">Immunity protein Imm33 domain-containing protein</fullName>
    </recommendedName>
</protein>
<dbReference type="RefSeq" id="WP_004978720.1">
    <property type="nucleotide sequence ID" value="NZ_KB849704.1"/>
</dbReference>
<dbReference type="GeneID" id="56337795"/>
<dbReference type="AlphaFoldDB" id="N9BKH0"/>
<reference evidence="2 3" key="1">
    <citation type="submission" date="2013-02" db="EMBL/GenBank/DDBJ databases">
        <title>The Genome Sequence of Acinetobacter johnsonii ANC 3681.</title>
        <authorList>
            <consortium name="The Broad Institute Genome Sequencing Platform"/>
            <consortium name="The Broad Institute Genome Sequencing Center for Infectious Disease"/>
            <person name="Cerqueira G."/>
            <person name="Feldgarden M."/>
            <person name="Courvalin P."/>
            <person name="Perichon B."/>
            <person name="Grillot-Courvalin C."/>
            <person name="Clermont D."/>
            <person name="Rocha E."/>
            <person name="Yoon E.-J."/>
            <person name="Nemec A."/>
            <person name="Walker B."/>
            <person name="Young S.K."/>
            <person name="Zeng Q."/>
            <person name="Gargeya S."/>
            <person name="Fitzgerald M."/>
            <person name="Haas B."/>
            <person name="Abouelleil A."/>
            <person name="Alvarado L."/>
            <person name="Arachchi H.M."/>
            <person name="Berlin A.M."/>
            <person name="Chapman S.B."/>
            <person name="Dewar J."/>
            <person name="Goldberg J."/>
            <person name="Griggs A."/>
            <person name="Gujja S."/>
            <person name="Hansen M."/>
            <person name="Howarth C."/>
            <person name="Imamovic A."/>
            <person name="Larimer J."/>
            <person name="McCowan C."/>
            <person name="Murphy C."/>
            <person name="Neiman D."/>
            <person name="Pearson M."/>
            <person name="Priest M."/>
            <person name="Roberts A."/>
            <person name="Saif S."/>
            <person name="Shea T."/>
            <person name="Sisk P."/>
            <person name="Sykes S."/>
            <person name="Wortman J."/>
            <person name="Nusbaum C."/>
            <person name="Birren B."/>
        </authorList>
    </citation>
    <scope>NUCLEOTIDE SEQUENCE [LARGE SCALE GENOMIC DNA]</scope>
    <source>
        <strain evidence="2 3">ANC 3681</strain>
    </source>
</reference>
<dbReference type="InterPro" id="IPR018689">
    <property type="entry name" value="Imm33_dom"/>
</dbReference>
<evidence type="ECO:0000313" key="2">
    <source>
        <dbReference type="EMBL" id="ENV73641.1"/>
    </source>
</evidence>
<gene>
    <name evidence="2" type="ORF">F946_00571</name>
</gene>
<name>N9BKH0_ACIJO</name>
<sequence length="114" mass="12741">MKSYQLSPTQIQTLVPHMGSCIASGMITVQGLKVAYMYREEAQSSDESGWVFLSGEEGDDYIEDPENLGFYEVNVIANYDADIIAYLNAPAGSHFARNEQGVFERIDFEAMDLE</sequence>
<dbReference type="Proteomes" id="UP000018444">
    <property type="component" value="Unassembled WGS sequence"/>
</dbReference>